<dbReference type="PANTHER" id="PTHR33295">
    <property type="entry name" value="ATPASE"/>
    <property type="match status" value="1"/>
</dbReference>
<gene>
    <name evidence="3" type="ORF">DXC39_31905</name>
</gene>
<reference evidence="3 4" key="1">
    <citation type="submission" date="2018-08" db="EMBL/GenBank/DDBJ databases">
        <title>A genome reference for cultivated species of the human gut microbiota.</title>
        <authorList>
            <person name="Zou Y."/>
            <person name="Xue W."/>
            <person name="Luo G."/>
        </authorList>
    </citation>
    <scope>NUCLEOTIDE SEQUENCE [LARGE SCALE GENOMIC DNA]</scope>
    <source>
        <strain evidence="3 4">TF05-11AC</strain>
    </source>
</reference>
<dbReference type="PANTHER" id="PTHR33295:SF7">
    <property type="entry name" value="ATPASE"/>
    <property type="match status" value="1"/>
</dbReference>
<dbReference type="RefSeq" id="WP_117624246.1">
    <property type="nucleotide sequence ID" value="NZ_QRQF01000063.1"/>
</dbReference>
<sequence>MELKRDIYLKLLDWKKKNSHKVLELEGARQVGKTFILDSFSKEYKSYIYINMIGSTGQRFLQCLETTLNWEPGQIPVEKPIHKAFELYKPDFVDNDDLLVVIDEIQDSPIVYSKIREFSREFKCHFIVTGSYLGKTREKEYFLSAGDVESLTMTSLTFPEFLDAFHMRDLYENIDLFGASSHEDYDKLKKYFDIYLHIGGYPEVVKTYIETGSIEACADLIENLVAIFVKESTRYFDSPLETATFDKVFSSIAAMMLKEKKGTKDLITDLTNIIFKEESGRIAKKTVNYAISWLYLSHQIGYCSKSIDCDNLNIVENCRYYFMDLGIANRFLSLTGTVQETIDGCLCENFVYLNLVDRIKRREIAGQVPWFGTDEKTSGELDFYVRSRLDHKNYGVEVKRGNEIAVTANGLLEKGKLDYVYSLKNTYGGVHGRKYAVPLYLVGRIRFSLGEDM</sequence>
<dbReference type="InterPro" id="IPR025420">
    <property type="entry name" value="DUF4143"/>
</dbReference>
<dbReference type="InterPro" id="IPR027417">
    <property type="entry name" value="P-loop_NTPase"/>
</dbReference>
<feature type="domain" description="AAA" evidence="1">
    <location>
        <begin position="20"/>
        <end position="162"/>
    </location>
</feature>
<proteinExistence type="predicted"/>
<evidence type="ECO:0000313" key="3">
    <source>
        <dbReference type="EMBL" id="RGL92798.1"/>
    </source>
</evidence>
<evidence type="ECO:0000259" key="1">
    <source>
        <dbReference type="Pfam" id="PF13173"/>
    </source>
</evidence>
<comment type="caution">
    <text evidence="3">The sequence shown here is derived from an EMBL/GenBank/DDBJ whole genome shotgun (WGS) entry which is preliminary data.</text>
</comment>
<name>A0A3E4TNV9_9FIRM</name>
<dbReference type="EMBL" id="QSSQ01000066">
    <property type="protein sequence ID" value="RGL92798.1"/>
    <property type="molecule type" value="Genomic_DNA"/>
</dbReference>
<evidence type="ECO:0000313" key="4">
    <source>
        <dbReference type="Proteomes" id="UP000261257"/>
    </source>
</evidence>
<dbReference type="SUPFAM" id="SSF52540">
    <property type="entry name" value="P-loop containing nucleoside triphosphate hydrolases"/>
    <property type="match status" value="1"/>
</dbReference>
<dbReference type="Pfam" id="PF13173">
    <property type="entry name" value="AAA_14"/>
    <property type="match status" value="1"/>
</dbReference>
<dbReference type="InterPro" id="IPR041682">
    <property type="entry name" value="AAA_14"/>
</dbReference>
<dbReference type="Pfam" id="PF13635">
    <property type="entry name" value="DUF4143"/>
    <property type="match status" value="1"/>
</dbReference>
<feature type="domain" description="DUF4143" evidence="2">
    <location>
        <begin position="278"/>
        <end position="400"/>
    </location>
</feature>
<organism evidence="3 4">
    <name type="scientific">Hungatella hathewayi</name>
    <dbReference type="NCBI Taxonomy" id="154046"/>
    <lineage>
        <taxon>Bacteria</taxon>
        <taxon>Bacillati</taxon>
        <taxon>Bacillota</taxon>
        <taxon>Clostridia</taxon>
        <taxon>Lachnospirales</taxon>
        <taxon>Lachnospiraceae</taxon>
        <taxon>Hungatella</taxon>
    </lineage>
</organism>
<evidence type="ECO:0000259" key="2">
    <source>
        <dbReference type="Pfam" id="PF13635"/>
    </source>
</evidence>
<protein>
    <submittedName>
        <fullName evidence="3">DUF4143 domain-containing protein</fullName>
    </submittedName>
</protein>
<accession>A0A3E4TNV9</accession>
<dbReference type="AlphaFoldDB" id="A0A3E4TNV9"/>
<dbReference type="Gene3D" id="3.40.50.300">
    <property type="entry name" value="P-loop containing nucleotide triphosphate hydrolases"/>
    <property type="match status" value="1"/>
</dbReference>
<dbReference type="Proteomes" id="UP000261257">
    <property type="component" value="Unassembled WGS sequence"/>
</dbReference>